<dbReference type="GO" id="GO:0016747">
    <property type="term" value="F:acyltransferase activity, transferring groups other than amino-acyl groups"/>
    <property type="evidence" value="ECO:0007669"/>
    <property type="project" value="TreeGrafter"/>
</dbReference>
<protein>
    <submittedName>
        <fullName evidence="1">Exported esterase</fullName>
    </submittedName>
</protein>
<keyword evidence="2" id="KW-1185">Reference proteome</keyword>
<proteinExistence type="predicted"/>
<evidence type="ECO:0000313" key="2">
    <source>
        <dbReference type="Proteomes" id="UP000006731"/>
    </source>
</evidence>
<dbReference type="Pfam" id="PF00756">
    <property type="entry name" value="Esterase"/>
    <property type="match status" value="1"/>
</dbReference>
<evidence type="ECO:0000313" key="1">
    <source>
        <dbReference type="EMBL" id="CAH09535.1"/>
    </source>
</evidence>
<dbReference type="eggNOG" id="COG0627">
    <property type="taxonomic scope" value="Bacteria"/>
</dbReference>
<dbReference type="Gene3D" id="3.40.50.1820">
    <property type="entry name" value="alpha/beta hydrolase"/>
    <property type="match status" value="1"/>
</dbReference>
<dbReference type="Proteomes" id="UP000006731">
    <property type="component" value="Chromosome"/>
</dbReference>
<reference evidence="1 2" key="1">
    <citation type="journal article" date="2005" name="Science">
        <title>Extensive DNA inversions in the B. fragilis genome control variable gene expression.</title>
        <authorList>
            <person name="Cerdeno-Tarraga A.M."/>
            <person name="Patrick S."/>
            <person name="Crosmann L."/>
            <person name="Blakely G."/>
            <person name="Abratt V."/>
            <person name="Lennard N."/>
            <person name="Duerden B."/>
            <person name="Poxton I."/>
            <person name="Harris B."/>
            <person name="Quail M.A."/>
            <person name="Barron A."/>
            <person name="Clarck L."/>
            <person name="Corton C."/>
            <person name="Doggett J."/>
            <person name="Holden M.T.G."/>
            <person name="Larke N."/>
            <person name="Line A."/>
            <person name="Lord A."/>
            <person name="Norbertczak H."/>
            <person name="Ormond D."/>
            <person name="Price C."/>
            <person name="Rabbinowitsch E."/>
            <person name="Woodward J."/>
            <person name="Barrel B.G."/>
            <person name="Parkhill J."/>
        </authorList>
    </citation>
    <scope>NUCLEOTIDE SEQUENCE [LARGE SCALE GENOMIC DNA]</scope>
    <source>
        <strain evidence="2">ATCC 25285 / DSM 2151 / CCUG 4856 / JCM 11019 / LMG 10263 / NCTC 9343 / Onslow / VPI 2553 / EN-2</strain>
    </source>
</reference>
<accession>A0A380YRN6</accession>
<dbReference type="PANTHER" id="PTHR48098">
    <property type="entry name" value="ENTEROCHELIN ESTERASE-RELATED"/>
    <property type="match status" value="1"/>
</dbReference>
<dbReference type="HOGENOM" id="CLU_037618_1_2_10"/>
<dbReference type="ESTHER" id="bacfn-q5l8p8">
    <property type="family name" value="A85-Feruloyl-Esterase"/>
</dbReference>
<dbReference type="KEGG" id="bfs:BF9343_3754"/>
<organism evidence="1 2">
    <name type="scientific">Bacteroides fragilis (strain ATCC 25285 / DSM 2151 / CCUG 4856 / JCM 11019 / LMG 10263 / NCTC 9343 / Onslow / VPI 2553 / EN-2)</name>
    <dbReference type="NCBI Taxonomy" id="272559"/>
    <lineage>
        <taxon>Bacteria</taxon>
        <taxon>Pseudomonadati</taxon>
        <taxon>Bacteroidota</taxon>
        <taxon>Bacteroidia</taxon>
        <taxon>Bacteroidales</taxon>
        <taxon>Bacteroidaceae</taxon>
        <taxon>Bacteroides</taxon>
    </lineage>
</organism>
<dbReference type="BioCyc" id="BFRA272559:G1GHZ-4106-MONOMER"/>
<dbReference type="RefSeq" id="WP_010993618.1">
    <property type="nucleotide sequence ID" value="NC_003228.3"/>
</dbReference>
<gene>
    <name evidence="1" type="ORF">BF9343_3754</name>
</gene>
<dbReference type="SUPFAM" id="SSF53474">
    <property type="entry name" value="alpha/beta-Hydrolases"/>
    <property type="match status" value="1"/>
</dbReference>
<dbReference type="PaxDb" id="272559-BF9343_3754"/>
<dbReference type="EMBL" id="CR626927">
    <property type="protein sequence ID" value="CAH09535.1"/>
    <property type="molecule type" value="Genomic_DNA"/>
</dbReference>
<dbReference type="InterPro" id="IPR000801">
    <property type="entry name" value="Esterase-like"/>
</dbReference>
<accession>Q5L8P8</accession>
<dbReference type="GeneID" id="60366596"/>
<dbReference type="InterPro" id="IPR029058">
    <property type="entry name" value="AB_hydrolase_fold"/>
</dbReference>
<dbReference type="AlphaFoldDB" id="Q5L8P8"/>
<dbReference type="InterPro" id="IPR050583">
    <property type="entry name" value="Mycobacterial_A85_antigen"/>
</dbReference>
<dbReference type="PANTHER" id="PTHR48098:SF1">
    <property type="entry name" value="DIACYLGLYCEROL ACYLTRANSFERASE_MYCOLYLTRANSFERASE AG85A"/>
    <property type="match status" value="1"/>
</dbReference>
<sequence>MKKIFLFLSVLLASSRLLFAQNEGVVYDERTLNSEVLRGERKYGIYLPPDYNSSERNYPVLYLLHPAGPKGTVPNQQGWINYGNLKHYMDNAIKEGKIVPMIVVTPDANFGNRHISYFNDPDNNFNFEDFFFQEFIPYIEKTYRCRTEKGSRAIAGASMGGGAAFFYALHQPEMFVASCPLSAAIRGYEKDYIKSRYPNITEKELMEWYKPYNVYELFKQLPEEKKQTVSWYISCGDDDALSPNNVLLHADLKKMEIPHEFRMQNGKHDWRYWRSVLPEVLQFVSTHFCK</sequence>
<name>Q5L8P8_BACFN</name>